<dbReference type="AlphaFoldDB" id="A0A0G0QRU7"/>
<feature type="transmembrane region" description="Helical" evidence="1">
    <location>
        <begin position="64"/>
        <end position="83"/>
    </location>
</feature>
<keyword evidence="1" id="KW-0812">Transmembrane</keyword>
<evidence type="ECO:0000313" key="3">
    <source>
        <dbReference type="Proteomes" id="UP000034215"/>
    </source>
</evidence>
<protein>
    <submittedName>
        <fullName evidence="2">Uncharacterized protein</fullName>
    </submittedName>
</protein>
<proteinExistence type="predicted"/>
<organism evidence="2 3">
    <name type="scientific">Candidatus Woesebacteria bacterium GW2011_GWB1_40_12</name>
    <dbReference type="NCBI Taxonomy" id="1618576"/>
    <lineage>
        <taxon>Bacteria</taxon>
        <taxon>Candidatus Woeseibacteriota</taxon>
    </lineage>
</organism>
<keyword evidence="1" id="KW-0472">Membrane</keyword>
<gene>
    <name evidence="2" type="ORF">UT76_C0014G0002</name>
</gene>
<reference evidence="2 3" key="1">
    <citation type="journal article" date="2015" name="Nature">
        <title>rRNA introns, odd ribosomes, and small enigmatic genomes across a large radiation of phyla.</title>
        <authorList>
            <person name="Brown C.T."/>
            <person name="Hug L.A."/>
            <person name="Thomas B.C."/>
            <person name="Sharon I."/>
            <person name="Castelle C.J."/>
            <person name="Singh A."/>
            <person name="Wilkins M.J."/>
            <person name="Williams K.H."/>
            <person name="Banfield J.F."/>
        </authorList>
    </citation>
    <scope>NUCLEOTIDE SEQUENCE [LARGE SCALE GENOMIC DNA]</scope>
</reference>
<dbReference type="Proteomes" id="UP000034215">
    <property type="component" value="Unassembled WGS sequence"/>
</dbReference>
<evidence type="ECO:0000313" key="2">
    <source>
        <dbReference type="EMBL" id="KKR43134.1"/>
    </source>
</evidence>
<feature type="transmembrane region" description="Helical" evidence="1">
    <location>
        <begin position="95"/>
        <end position="121"/>
    </location>
</feature>
<accession>A0A0G0QRU7</accession>
<sequence>MPDIFISPSPNTEVDKDEPQVLPVEKFEHSHSRFSAFNLYPKNINFQTKGKEEKVILMLRQHPIVNLKWIFFSIILFFIPFAFTKIGFLELLPRGYPLILVMVWYMVTFIYAVEGFFKWYFNVFFITPRRVIDVDFSNLVYKRVSEAEIDKIQDVSYSTSGAIGTVFNFGDISIQTSSEVRELSLEGVPSPEKVAKILNDIIASVH</sequence>
<dbReference type="EMBL" id="LBYA01000014">
    <property type="protein sequence ID" value="KKR43134.1"/>
    <property type="molecule type" value="Genomic_DNA"/>
</dbReference>
<keyword evidence="1" id="KW-1133">Transmembrane helix</keyword>
<comment type="caution">
    <text evidence="2">The sequence shown here is derived from an EMBL/GenBank/DDBJ whole genome shotgun (WGS) entry which is preliminary data.</text>
</comment>
<name>A0A0G0QRU7_9BACT</name>
<evidence type="ECO:0000256" key="1">
    <source>
        <dbReference type="SAM" id="Phobius"/>
    </source>
</evidence>